<protein>
    <submittedName>
        <fullName evidence="11">CDC91 cell division cycle 91-like protein</fullName>
    </submittedName>
</protein>
<evidence type="ECO:0000256" key="9">
    <source>
        <dbReference type="SAM" id="Phobius"/>
    </source>
</evidence>
<comment type="similarity">
    <text evidence="3">Belongs to the PIGU family.</text>
</comment>
<feature type="transmembrane region" description="Helical" evidence="9">
    <location>
        <begin position="196"/>
        <end position="216"/>
    </location>
</feature>
<reference evidence="11 12" key="1">
    <citation type="submission" date="2016-07" db="EMBL/GenBank/DDBJ databases">
        <title>Pervasive Adenine N6-methylation of Active Genes in Fungi.</title>
        <authorList>
            <consortium name="DOE Joint Genome Institute"/>
            <person name="Mondo S.J."/>
            <person name="Dannebaum R.O."/>
            <person name="Kuo R.C."/>
            <person name="Labutti K."/>
            <person name="Haridas S."/>
            <person name="Kuo A."/>
            <person name="Salamov A."/>
            <person name="Ahrendt S.R."/>
            <person name="Lipzen A."/>
            <person name="Sullivan W."/>
            <person name="Andreopoulos W.B."/>
            <person name="Clum A."/>
            <person name="Lindquist E."/>
            <person name="Daum C."/>
            <person name="Ramamoorthy G.K."/>
            <person name="Gryganskyi A."/>
            <person name="Culley D."/>
            <person name="Magnuson J.K."/>
            <person name="James T.Y."/>
            <person name="O'Malley M.A."/>
            <person name="Stajich J.E."/>
            <person name="Spatafora J.W."/>
            <person name="Visel A."/>
            <person name="Grigoriev I.V."/>
        </authorList>
    </citation>
    <scope>NUCLEOTIDE SEQUENCE [LARGE SCALE GENOMIC DNA]</scope>
    <source>
        <strain evidence="11 12">12-1054</strain>
    </source>
</reference>
<feature type="chain" id="PRO_5013028252" evidence="10">
    <location>
        <begin position="23"/>
        <end position="402"/>
    </location>
</feature>
<dbReference type="UniPathway" id="UPA00196"/>
<feature type="transmembrane region" description="Helical" evidence="9">
    <location>
        <begin position="161"/>
        <end position="184"/>
    </location>
</feature>
<keyword evidence="10" id="KW-0732">Signal</keyword>
<name>A0A1Y2FSR6_PROLT</name>
<dbReference type="RefSeq" id="XP_040727896.1">
    <property type="nucleotide sequence ID" value="XM_040867472.1"/>
</dbReference>
<keyword evidence="12" id="KW-1185">Reference proteome</keyword>
<evidence type="ECO:0000256" key="8">
    <source>
        <dbReference type="ARBA" id="ARBA00023136"/>
    </source>
</evidence>
<evidence type="ECO:0000256" key="1">
    <source>
        <dbReference type="ARBA" id="ARBA00004477"/>
    </source>
</evidence>
<feature type="signal peptide" evidence="10">
    <location>
        <begin position="1"/>
        <end position="22"/>
    </location>
</feature>
<dbReference type="InterPro" id="IPR009600">
    <property type="entry name" value="PIG-U"/>
</dbReference>
<keyword evidence="7 9" id="KW-1133">Transmembrane helix</keyword>
<dbReference type="GO" id="GO:0042765">
    <property type="term" value="C:GPI-anchor transamidase complex"/>
    <property type="evidence" value="ECO:0007669"/>
    <property type="project" value="InterPro"/>
</dbReference>
<dbReference type="OrthoDB" id="549017at2759"/>
<sequence>MLLAVVLRFCLLQWTALPGLLADRVEISAPVASSKRLNEGLFLHANGINPYDGGVFNQAPILLAMLSLFRQLPAARLMENLFYSISDVLTSWMVLQLASSNYIKQQTPPDLQVSQQAISIISALNPFSILVCVAKSSALFSSLAVMAALTQIVEGQVGSGAFLLAVATHLSLYPCLLLPPLFLLVKDLSSRKSSPWKFLTVFVGSLMTILIFSFLYTGSWRFLTASMSMLFLFTDLTPNVGLWWYFFTEIFEDFRRFFLGVFQLHLVIYVAPMCIKLRRDPLFAAVTLSGIIAIFKPYPSIADSAFYMTLLPLFPQIYKHTRNLFVIAVALLYCCIFGPAFHYLWIYQGSGNANFFYAITLVWNLSQGLLLTDIVFAWLREEWEQLNPQHRGKQCEITQVAD</sequence>
<evidence type="ECO:0000256" key="6">
    <source>
        <dbReference type="ARBA" id="ARBA00022824"/>
    </source>
</evidence>
<comment type="caution">
    <text evidence="11">The sequence shown here is derived from an EMBL/GenBank/DDBJ whole genome shotgun (WGS) entry which is preliminary data.</text>
</comment>
<feature type="transmembrane region" description="Helical" evidence="9">
    <location>
        <begin position="222"/>
        <end position="245"/>
    </location>
</feature>
<evidence type="ECO:0000256" key="4">
    <source>
        <dbReference type="ARBA" id="ARBA00022502"/>
    </source>
</evidence>
<dbReference type="GeneID" id="63784071"/>
<evidence type="ECO:0000313" key="12">
    <source>
        <dbReference type="Proteomes" id="UP000193685"/>
    </source>
</evidence>
<dbReference type="Proteomes" id="UP000193685">
    <property type="component" value="Unassembled WGS sequence"/>
</dbReference>
<dbReference type="EMBL" id="MCFI01000002">
    <property type="protein sequence ID" value="ORY87040.1"/>
    <property type="molecule type" value="Genomic_DNA"/>
</dbReference>
<dbReference type="GO" id="GO:0051301">
    <property type="term" value="P:cell division"/>
    <property type="evidence" value="ECO:0007669"/>
    <property type="project" value="UniProtKB-KW"/>
</dbReference>
<accession>A0A1Y2FSR6</accession>
<feature type="transmembrane region" description="Helical" evidence="9">
    <location>
        <begin position="124"/>
        <end position="149"/>
    </location>
</feature>
<evidence type="ECO:0000256" key="7">
    <source>
        <dbReference type="ARBA" id="ARBA00022989"/>
    </source>
</evidence>
<dbReference type="OMA" id="ALWHLWI"/>
<proteinExistence type="inferred from homology"/>
<gene>
    <name evidence="11" type="ORF">BCR37DRAFT_343063</name>
</gene>
<dbReference type="Pfam" id="PF06728">
    <property type="entry name" value="PIG-U"/>
    <property type="match status" value="1"/>
</dbReference>
<evidence type="ECO:0000256" key="10">
    <source>
        <dbReference type="SAM" id="SignalP"/>
    </source>
</evidence>
<evidence type="ECO:0000313" key="11">
    <source>
        <dbReference type="EMBL" id="ORY87040.1"/>
    </source>
</evidence>
<comment type="subcellular location">
    <subcellularLocation>
        <location evidence="1">Endoplasmic reticulum membrane</location>
        <topology evidence="1">Multi-pass membrane protein</topology>
    </subcellularLocation>
</comment>
<keyword evidence="11" id="KW-0132">Cell division</keyword>
<keyword evidence="5 9" id="KW-0812">Transmembrane</keyword>
<keyword evidence="11" id="KW-0131">Cell cycle</keyword>
<feature type="transmembrane region" description="Helical" evidence="9">
    <location>
        <begin position="355"/>
        <end position="379"/>
    </location>
</feature>
<dbReference type="PANTHER" id="PTHR13121:SF0">
    <property type="entry name" value="PHOSPHATIDYLINOSITOL GLYCAN ANCHOR BIOSYNTHESIS CLASS U PROTEIN"/>
    <property type="match status" value="1"/>
</dbReference>
<evidence type="ECO:0000256" key="3">
    <source>
        <dbReference type="ARBA" id="ARBA00010026"/>
    </source>
</evidence>
<dbReference type="PANTHER" id="PTHR13121">
    <property type="entry name" value="GPI TRANSAMIDASE COMPONENT PIG-U"/>
    <property type="match status" value="1"/>
</dbReference>
<dbReference type="STRING" id="56484.A0A1Y2FSR6"/>
<dbReference type="AlphaFoldDB" id="A0A1Y2FSR6"/>
<feature type="transmembrane region" description="Helical" evidence="9">
    <location>
        <begin position="323"/>
        <end position="343"/>
    </location>
</feature>
<dbReference type="GO" id="GO:0006506">
    <property type="term" value="P:GPI anchor biosynthetic process"/>
    <property type="evidence" value="ECO:0007669"/>
    <property type="project" value="UniProtKB-UniPathway"/>
</dbReference>
<keyword evidence="6" id="KW-0256">Endoplasmic reticulum</keyword>
<comment type="pathway">
    <text evidence="2">Glycolipid biosynthesis; glycosylphosphatidylinositol-anchor biosynthesis.</text>
</comment>
<keyword evidence="4" id="KW-0337">GPI-anchor biosynthesis</keyword>
<evidence type="ECO:0000256" key="5">
    <source>
        <dbReference type="ARBA" id="ARBA00022692"/>
    </source>
</evidence>
<evidence type="ECO:0000256" key="2">
    <source>
        <dbReference type="ARBA" id="ARBA00004687"/>
    </source>
</evidence>
<dbReference type="GO" id="GO:0016255">
    <property type="term" value="P:attachment of GPI anchor to protein"/>
    <property type="evidence" value="ECO:0007669"/>
    <property type="project" value="InterPro"/>
</dbReference>
<organism evidence="11 12">
    <name type="scientific">Protomyces lactucae-debilis</name>
    <dbReference type="NCBI Taxonomy" id="2754530"/>
    <lineage>
        <taxon>Eukaryota</taxon>
        <taxon>Fungi</taxon>
        <taxon>Dikarya</taxon>
        <taxon>Ascomycota</taxon>
        <taxon>Taphrinomycotina</taxon>
        <taxon>Taphrinomycetes</taxon>
        <taxon>Taphrinales</taxon>
        <taxon>Protomycetaceae</taxon>
        <taxon>Protomyces</taxon>
    </lineage>
</organism>
<keyword evidence="8 9" id="KW-0472">Membrane</keyword>